<accession>A0A1L7NQ95</accession>
<keyword evidence="2" id="KW-0732">Signal</keyword>
<dbReference type="AlphaFoldDB" id="A0A1L7NQ95"/>
<dbReference type="InterPro" id="IPR013595">
    <property type="entry name" value="Pept_S33_TAP-like_C"/>
</dbReference>
<dbReference type="Gene3D" id="3.40.50.1820">
    <property type="entry name" value="alpha/beta hydrolase"/>
    <property type="match status" value="1"/>
</dbReference>
<evidence type="ECO:0000256" key="1">
    <source>
        <dbReference type="ARBA" id="ARBA00010088"/>
    </source>
</evidence>
<feature type="domain" description="Peptidase S33 tripeptidyl aminopeptidase-like C-terminal" evidence="4">
    <location>
        <begin position="421"/>
        <end position="522"/>
    </location>
</feature>
<evidence type="ECO:0000256" key="3">
    <source>
        <dbReference type="ARBA" id="ARBA00022801"/>
    </source>
</evidence>
<dbReference type="InterPro" id="IPR029058">
    <property type="entry name" value="AB_hydrolase_fold"/>
</dbReference>
<comment type="similarity">
    <text evidence="1">Belongs to the peptidase S33 family.</text>
</comment>
<dbReference type="GO" id="GO:0016787">
    <property type="term" value="F:hydrolase activity"/>
    <property type="evidence" value="ECO:0007669"/>
    <property type="project" value="UniProtKB-KW"/>
</dbReference>
<proteinExistence type="inferred from homology"/>
<name>A0A1L7NQ95_9ACTN</name>
<keyword evidence="3" id="KW-0378">Hydrolase</keyword>
<dbReference type="InterPro" id="IPR051601">
    <property type="entry name" value="Serine_prot/Carboxylest_S33"/>
</dbReference>
<dbReference type="Pfam" id="PF08386">
    <property type="entry name" value="Abhydrolase_4"/>
    <property type="match status" value="1"/>
</dbReference>
<evidence type="ECO:0000313" key="5">
    <source>
        <dbReference type="EMBL" id="BAW27668.1"/>
    </source>
</evidence>
<evidence type="ECO:0000256" key="2">
    <source>
        <dbReference type="ARBA" id="ARBA00022729"/>
    </source>
</evidence>
<organism evidence="5">
    <name type="scientific">Streptomyces sp. SoC090715LN-17</name>
    <dbReference type="NCBI Taxonomy" id="1898652"/>
    <lineage>
        <taxon>Bacteria</taxon>
        <taxon>Bacillati</taxon>
        <taxon>Actinomycetota</taxon>
        <taxon>Actinomycetes</taxon>
        <taxon>Kitasatosporales</taxon>
        <taxon>Streptomycetaceae</taxon>
        <taxon>Streptomyces</taxon>
    </lineage>
</organism>
<sequence>MHTPRLLRTSGTVLAVAGLLLSACTTGGSTHRAAASSPAGSLGGPPSGVAADALGNLRPYYEQRLSWGDCKDMPGMQCATMRVPLDYAHPSAATDLKLAVARKRAEDSGKRLGTLLVNPGGPGGSAIDYLQYAAFGYPSAVTSRYDMAAIDPRGVARSEPVECLSDRQMDAFTATDVTPDDGAEVDALVAADKEFAGGCEQRSAKLLRHVSTVESARDMDVFRALVGDRKLSYVGKSYGTFLGATYAELFPDKAGRLVLDGAVDPSISALEASRGQASGFEIAFDAFAADCITHRDCPLGTKSTEDAGHRLDALFKQVDAKPLGTGSSRKLTEALATTGVIAAMYDESTWPTLRAALTKANKGDGSGLLALSDTYYERDSRGHYDNLMYANAAVNCLDLPPALSGPQAAEQSVAAFTEESPHFGKNLAWSSMICAYWAVPPTGRPHRIAAAGADPILVVGTTRDPATPYEWAESLAGQLDSGVLLTYDGDGHTAYARGSDCIDSAVNRYLLEGRPPADGTTC</sequence>
<dbReference type="SUPFAM" id="SSF53474">
    <property type="entry name" value="alpha/beta-Hydrolases"/>
    <property type="match status" value="1"/>
</dbReference>
<dbReference type="PANTHER" id="PTHR43248">
    <property type="entry name" value="2-SUCCINYL-6-HYDROXY-2,4-CYCLOHEXADIENE-1-CARBOXYLATE SYNTHASE"/>
    <property type="match status" value="1"/>
</dbReference>
<dbReference type="EMBL" id="LC177423">
    <property type="protein sequence ID" value="BAW27668.1"/>
    <property type="molecule type" value="Genomic_DNA"/>
</dbReference>
<evidence type="ECO:0000259" key="4">
    <source>
        <dbReference type="Pfam" id="PF08386"/>
    </source>
</evidence>
<dbReference type="PANTHER" id="PTHR43248:SF29">
    <property type="entry name" value="TRIPEPTIDYL AMINOPEPTIDASE"/>
    <property type="match status" value="1"/>
</dbReference>
<protein>
    <recommendedName>
        <fullName evidence="4">Peptidase S33 tripeptidyl aminopeptidase-like C-terminal domain-containing protein</fullName>
    </recommendedName>
</protein>
<reference evidence="5" key="1">
    <citation type="journal article" date="2017" name="ACS Chem. Biol.">
        <title>Genome Mining of Amino Group Carrier Protein-Mediated Machinery: Discovery and Biosynthetic Characterization of a Natural Product with Unique Hydrazone Unit.</title>
        <authorList>
            <person name="Matsuda K."/>
            <person name="Hasebe F."/>
            <person name="Shiwa Y."/>
            <person name="Kanesaki Y."/>
            <person name="Tomita T."/>
            <person name="Yoshikawa H."/>
            <person name="Shin-ya K."/>
            <person name="Kuzuyama T."/>
            <person name="Nishiyama M."/>
        </authorList>
    </citation>
    <scope>NUCLEOTIDE SEQUENCE</scope>
    <source>
        <strain evidence="5">SoC090715LN-17</strain>
    </source>
</reference>
<dbReference type="PROSITE" id="PS51257">
    <property type="entry name" value="PROKAR_LIPOPROTEIN"/>
    <property type="match status" value="1"/>
</dbReference>